<organism evidence="4 5">
    <name type="scientific">Bimuria novae-zelandiae CBS 107.79</name>
    <dbReference type="NCBI Taxonomy" id="1447943"/>
    <lineage>
        <taxon>Eukaryota</taxon>
        <taxon>Fungi</taxon>
        <taxon>Dikarya</taxon>
        <taxon>Ascomycota</taxon>
        <taxon>Pezizomycotina</taxon>
        <taxon>Dothideomycetes</taxon>
        <taxon>Pleosporomycetidae</taxon>
        <taxon>Pleosporales</taxon>
        <taxon>Massarineae</taxon>
        <taxon>Didymosphaeriaceae</taxon>
        <taxon>Bimuria</taxon>
    </lineage>
</organism>
<dbReference type="PROSITE" id="PS50297">
    <property type="entry name" value="ANK_REP_REGION"/>
    <property type="match status" value="3"/>
</dbReference>
<gene>
    <name evidence="4" type="ORF">BU23DRAFT_368293</name>
</gene>
<dbReference type="InterPro" id="IPR036770">
    <property type="entry name" value="Ankyrin_rpt-contain_sf"/>
</dbReference>
<keyword evidence="2 3" id="KW-0040">ANK repeat</keyword>
<dbReference type="EMBL" id="ML976673">
    <property type="protein sequence ID" value="KAF1974906.1"/>
    <property type="molecule type" value="Genomic_DNA"/>
</dbReference>
<sequence length="124" mass="13338">RRTPLQVAAELRHADIVAHLLSKQADVHAPPAPCKGLTALQAAAKGGFYLIAERLIEQSADINAPAARIHGRTAFEAATEFGRLDVMILLVRNGADLMNSDGQRQFDRAVKFAEAEGNDPAVKL</sequence>
<dbReference type="OrthoDB" id="539213at2759"/>
<feature type="non-terminal residue" evidence="4">
    <location>
        <position position="1"/>
    </location>
</feature>
<feature type="repeat" description="ANK" evidence="3">
    <location>
        <begin position="70"/>
        <end position="102"/>
    </location>
</feature>
<accession>A0A6A5VIQ3</accession>
<dbReference type="PROSITE" id="PS50088">
    <property type="entry name" value="ANK_REPEAT"/>
    <property type="match status" value="3"/>
</dbReference>
<keyword evidence="5" id="KW-1185">Reference proteome</keyword>
<dbReference type="Proteomes" id="UP000800036">
    <property type="component" value="Unassembled WGS sequence"/>
</dbReference>
<dbReference type="InterPro" id="IPR002110">
    <property type="entry name" value="Ankyrin_rpt"/>
</dbReference>
<keyword evidence="1" id="KW-0677">Repeat</keyword>
<dbReference type="PANTHER" id="PTHR24198:SF165">
    <property type="entry name" value="ANKYRIN REPEAT-CONTAINING PROTEIN-RELATED"/>
    <property type="match status" value="1"/>
</dbReference>
<dbReference type="GO" id="GO:0005737">
    <property type="term" value="C:cytoplasm"/>
    <property type="evidence" value="ECO:0007669"/>
    <property type="project" value="TreeGrafter"/>
</dbReference>
<evidence type="ECO:0000256" key="2">
    <source>
        <dbReference type="ARBA" id="ARBA00023043"/>
    </source>
</evidence>
<dbReference type="AlphaFoldDB" id="A0A6A5VIQ3"/>
<reference evidence="4" key="1">
    <citation type="journal article" date="2020" name="Stud. Mycol.">
        <title>101 Dothideomycetes genomes: a test case for predicting lifestyles and emergence of pathogens.</title>
        <authorList>
            <person name="Haridas S."/>
            <person name="Albert R."/>
            <person name="Binder M."/>
            <person name="Bloem J."/>
            <person name="Labutti K."/>
            <person name="Salamov A."/>
            <person name="Andreopoulos B."/>
            <person name="Baker S."/>
            <person name="Barry K."/>
            <person name="Bills G."/>
            <person name="Bluhm B."/>
            <person name="Cannon C."/>
            <person name="Castanera R."/>
            <person name="Culley D."/>
            <person name="Daum C."/>
            <person name="Ezra D."/>
            <person name="Gonzalez J."/>
            <person name="Henrissat B."/>
            <person name="Kuo A."/>
            <person name="Liang C."/>
            <person name="Lipzen A."/>
            <person name="Lutzoni F."/>
            <person name="Magnuson J."/>
            <person name="Mondo S."/>
            <person name="Nolan M."/>
            <person name="Ohm R."/>
            <person name="Pangilinan J."/>
            <person name="Park H.-J."/>
            <person name="Ramirez L."/>
            <person name="Alfaro M."/>
            <person name="Sun H."/>
            <person name="Tritt A."/>
            <person name="Yoshinaga Y."/>
            <person name="Zwiers L.-H."/>
            <person name="Turgeon B."/>
            <person name="Goodwin S."/>
            <person name="Spatafora J."/>
            <person name="Crous P."/>
            <person name="Grigoriev I."/>
        </authorList>
    </citation>
    <scope>NUCLEOTIDE SEQUENCE</scope>
    <source>
        <strain evidence="4">CBS 107.79</strain>
    </source>
</reference>
<dbReference type="Pfam" id="PF12796">
    <property type="entry name" value="Ank_2"/>
    <property type="match status" value="1"/>
</dbReference>
<feature type="repeat" description="ANK" evidence="3">
    <location>
        <begin position="1"/>
        <end position="32"/>
    </location>
</feature>
<protein>
    <submittedName>
        <fullName evidence="4">Ankyrin</fullName>
    </submittedName>
</protein>
<evidence type="ECO:0000313" key="4">
    <source>
        <dbReference type="EMBL" id="KAF1974906.1"/>
    </source>
</evidence>
<evidence type="ECO:0000256" key="1">
    <source>
        <dbReference type="ARBA" id="ARBA00022737"/>
    </source>
</evidence>
<feature type="non-terminal residue" evidence="4">
    <location>
        <position position="124"/>
    </location>
</feature>
<dbReference type="SUPFAM" id="SSF48403">
    <property type="entry name" value="Ankyrin repeat"/>
    <property type="match status" value="1"/>
</dbReference>
<evidence type="ECO:0000256" key="3">
    <source>
        <dbReference type="PROSITE-ProRule" id="PRU00023"/>
    </source>
</evidence>
<evidence type="ECO:0000313" key="5">
    <source>
        <dbReference type="Proteomes" id="UP000800036"/>
    </source>
</evidence>
<name>A0A6A5VIQ3_9PLEO</name>
<dbReference type="PANTHER" id="PTHR24198">
    <property type="entry name" value="ANKYRIN REPEAT AND PROTEIN KINASE DOMAIN-CONTAINING PROTEIN"/>
    <property type="match status" value="1"/>
</dbReference>
<feature type="repeat" description="ANK" evidence="3">
    <location>
        <begin position="35"/>
        <end position="67"/>
    </location>
</feature>
<dbReference type="SMART" id="SM00248">
    <property type="entry name" value="ANK"/>
    <property type="match status" value="3"/>
</dbReference>
<dbReference type="Gene3D" id="1.25.40.20">
    <property type="entry name" value="Ankyrin repeat-containing domain"/>
    <property type="match status" value="1"/>
</dbReference>
<proteinExistence type="predicted"/>